<evidence type="ECO:0000313" key="2">
    <source>
        <dbReference type="Proteomes" id="UP001165413"/>
    </source>
</evidence>
<comment type="caution">
    <text evidence="1">The sequence shown here is derived from an EMBL/GenBank/DDBJ whole genome shotgun (WGS) entry which is preliminary data.</text>
</comment>
<sequence length="133" mass="14541">MYISNKVVGLSLAAFAVVAIDFFATSSDSSKQRCLELATSSSVFVIPNLTPNTSSFSQQINQATFGSAPQTKIEPLTKAQIERCLAPEQNQVSWLEWVFSDSDSATFHYLDLLELLTPSQGDDNSSSQRPTTQ</sequence>
<organism evidence="1 2">
    <name type="scientific">Opacimonas viscosa</name>
    <dbReference type="NCBI Taxonomy" id="2961944"/>
    <lineage>
        <taxon>Bacteria</taxon>
        <taxon>Pseudomonadati</taxon>
        <taxon>Pseudomonadota</taxon>
        <taxon>Gammaproteobacteria</taxon>
        <taxon>Alteromonadales</taxon>
        <taxon>Alteromonadaceae</taxon>
        <taxon>Opacimonas</taxon>
    </lineage>
</organism>
<name>A0AA41X628_9ALTE</name>
<dbReference type="RefSeq" id="WP_254101398.1">
    <property type="nucleotide sequence ID" value="NZ_JANATA010000018.1"/>
</dbReference>
<reference evidence="1" key="1">
    <citation type="submission" date="2022-07" db="EMBL/GenBank/DDBJ databases">
        <title>Characterization of the Novel Bacterium Alteromonas immobilis LMIT006 and Alteromonas gregis LMIT007.</title>
        <authorList>
            <person name="Lin X."/>
        </authorList>
    </citation>
    <scope>NUCLEOTIDE SEQUENCE</scope>
    <source>
        <strain evidence="1">LMIT007</strain>
    </source>
</reference>
<keyword evidence="2" id="KW-1185">Reference proteome</keyword>
<evidence type="ECO:0000313" key="1">
    <source>
        <dbReference type="EMBL" id="MCP3429269.1"/>
    </source>
</evidence>
<proteinExistence type="predicted"/>
<dbReference type="AlphaFoldDB" id="A0AA41X628"/>
<accession>A0AA41X628</accession>
<dbReference type="EMBL" id="JANATA010000018">
    <property type="protein sequence ID" value="MCP3429269.1"/>
    <property type="molecule type" value="Genomic_DNA"/>
</dbReference>
<dbReference type="Proteomes" id="UP001165413">
    <property type="component" value="Unassembled WGS sequence"/>
</dbReference>
<protein>
    <submittedName>
        <fullName evidence="1">Uncharacterized protein</fullName>
    </submittedName>
</protein>
<gene>
    <name evidence="1" type="ORF">NLF92_09965</name>
</gene>